<gene>
    <name evidence="1" type="ORF">SISSUDRAFT_1118067</name>
</gene>
<dbReference type="AlphaFoldDB" id="A0A166FLT3"/>
<evidence type="ECO:0000313" key="2">
    <source>
        <dbReference type="Proteomes" id="UP000076798"/>
    </source>
</evidence>
<accession>A0A166FLT3</accession>
<proteinExistence type="predicted"/>
<dbReference type="Proteomes" id="UP000076798">
    <property type="component" value="Unassembled WGS sequence"/>
</dbReference>
<evidence type="ECO:0000313" key="1">
    <source>
        <dbReference type="EMBL" id="KZT40787.1"/>
    </source>
</evidence>
<reference evidence="1 2" key="1">
    <citation type="journal article" date="2016" name="Mol. Biol. Evol.">
        <title>Comparative Genomics of Early-Diverging Mushroom-Forming Fungi Provides Insights into the Origins of Lignocellulose Decay Capabilities.</title>
        <authorList>
            <person name="Nagy L.G."/>
            <person name="Riley R."/>
            <person name="Tritt A."/>
            <person name="Adam C."/>
            <person name="Daum C."/>
            <person name="Floudas D."/>
            <person name="Sun H."/>
            <person name="Yadav J.S."/>
            <person name="Pangilinan J."/>
            <person name="Larsson K.H."/>
            <person name="Matsuura K."/>
            <person name="Barry K."/>
            <person name="Labutti K."/>
            <person name="Kuo R."/>
            <person name="Ohm R.A."/>
            <person name="Bhattacharya S.S."/>
            <person name="Shirouzu T."/>
            <person name="Yoshinaga Y."/>
            <person name="Martin F.M."/>
            <person name="Grigoriev I.V."/>
            <person name="Hibbett D.S."/>
        </authorList>
    </citation>
    <scope>NUCLEOTIDE SEQUENCE [LARGE SCALE GENOMIC DNA]</scope>
    <source>
        <strain evidence="1 2">HHB10207 ss-3</strain>
    </source>
</reference>
<organism evidence="1 2">
    <name type="scientific">Sistotremastrum suecicum HHB10207 ss-3</name>
    <dbReference type="NCBI Taxonomy" id="1314776"/>
    <lineage>
        <taxon>Eukaryota</taxon>
        <taxon>Fungi</taxon>
        <taxon>Dikarya</taxon>
        <taxon>Basidiomycota</taxon>
        <taxon>Agaricomycotina</taxon>
        <taxon>Agaricomycetes</taxon>
        <taxon>Sistotremastrales</taxon>
        <taxon>Sistotremastraceae</taxon>
        <taxon>Sistotremastrum</taxon>
    </lineage>
</organism>
<dbReference type="OrthoDB" id="341421at2759"/>
<dbReference type="EMBL" id="KV428028">
    <property type="protein sequence ID" value="KZT40787.1"/>
    <property type="molecule type" value="Genomic_DNA"/>
</dbReference>
<name>A0A166FLT3_9AGAM</name>
<keyword evidence="2" id="KW-1185">Reference proteome</keyword>
<sequence length="579" mass="65249">MLRILMHKSPEIAETVCTTDFQRLSYVLFESPLESEDTELIIKIMGNALTQTLAMSEARGVQLAATFNKLNVDLDKIRDLILDRIQACLSDKPNASKQASIRQELTLIMALGHLSPDVALSTPRFIRCFVACLRTSSLHTRVLGMGALWQICVKKAGHPKHFEVTELFLALCHGFPPNLDALMESYGVQRCFGTISLESRIHFEALTREQADHLDFYKFGMAISGTILEVENSVFKSYFEPMCDEYPFATWPDALAHVAGVLRSRSEFDQADAVEIKYLMYSKRWDDAARLARSAARRSPKIGFWYYAMCIPNNTPECIRLAQTGLECPDLSPDGVAYLTICYDYLQRAVTESPPDSSGMVVLVNLLVLAHVLLHGPQLAPDLKESKAIIERACLIDDLDDFVRQKRGPNGPRMMKDILLQHFVPATTEWAEFIQCAGLPKWAEAEWESNVEDPVVEDISQTLNNMKLHSVESDRQRKTSKMFANAERTEEIHLYQCSWCKNPSAALRKLNVMLGSKLVVSKLQALPNESAKSIPLCTKEKASERSCTQSKADMVRLPVRIRIHCSSNLMLRRIMIRGA</sequence>
<protein>
    <submittedName>
        <fullName evidence="1">Uncharacterized protein</fullName>
    </submittedName>
</protein>